<evidence type="ECO:0000313" key="2">
    <source>
        <dbReference type="EMBL" id="KAK3341360.1"/>
    </source>
</evidence>
<comment type="caution">
    <text evidence="2">The sequence shown here is derived from an EMBL/GenBank/DDBJ whole genome shotgun (WGS) entry which is preliminary data.</text>
</comment>
<dbReference type="EMBL" id="JAUIQD010000008">
    <property type="protein sequence ID" value="KAK3341360.1"/>
    <property type="molecule type" value="Genomic_DNA"/>
</dbReference>
<feature type="region of interest" description="Disordered" evidence="1">
    <location>
        <begin position="14"/>
        <end position="52"/>
    </location>
</feature>
<keyword evidence="3" id="KW-1185">Reference proteome</keyword>
<organism evidence="2 3">
    <name type="scientific">Lasiosphaeria hispida</name>
    <dbReference type="NCBI Taxonomy" id="260671"/>
    <lineage>
        <taxon>Eukaryota</taxon>
        <taxon>Fungi</taxon>
        <taxon>Dikarya</taxon>
        <taxon>Ascomycota</taxon>
        <taxon>Pezizomycotina</taxon>
        <taxon>Sordariomycetes</taxon>
        <taxon>Sordariomycetidae</taxon>
        <taxon>Sordariales</taxon>
        <taxon>Lasiosphaeriaceae</taxon>
        <taxon>Lasiosphaeria</taxon>
    </lineage>
</organism>
<reference evidence="2" key="2">
    <citation type="submission" date="2023-06" db="EMBL/GenBank/DDBJ databases">
        <authorList>
            <consortium name="Lawrence Berkeley National Laboratory"/>
            <person name="Haridas S."/>
            <person name="Hensen N."/>
            <person name="Bonometti L."/>
            <person name="Westerberg I."/>
            <person name="Brannstrom I.O."/>
            <person name="Guillou S."/>
            <person name="Cros-Aarteil S."/>
            <person name="Calhoun S."/>
            <person name="Kuo A."/>
            <person name="Mondo S."/>
            <person name="Pangilinan J."/>
            <person name="Riley R."/>
            <person name="Labutti K."/>
            <person name="Andreopoulos B."/>
            <person name="Lipzen A."/>
            <person name="Chen C."/>
            <person name="Yanf M."/>
            <person name="Daum C."/>
            <person name="Ng V."/>
            <person name="Clum A."/>
            <person name="Steindorff A."/>
            <person name="Ohm R."/>
            <person name="Martin F."/>
            <person name="Silar P."/>
            <person name="Natvig D."/>
            <person name="Lalanne C."/>
            <person name="Gautier V."/>
            <person name="Ament-Velasquez S.L."/>
            <person name="Kruys A."/>
            <person name="Hutchinson M.I."/>
            <person name="Powell A.J."/>
            <person name="Barry K."/>
            <person name="Miller A.N."/>
            <person name="Grigoriev I.V."/>
            <person name="Debuchy R."/>
            <person name="Gladieux P."/>
            <person name="Thoren M.H."/>
            <person name="Johannesson H."/>
        </authorList>
    </citation>
    <scope>NUCLEOTIDE SEQUENCE</scope>
    <source>
        <strain evidence="2">CBS 955.72</strain>
    </source>
</reference>
<evidence type="ECO:0000256" key="1">
    <source>
        <dbReference type="SAM" id="MobiDB-lite"/>
    </source>
</evidence>
<dbReference type="AlphaFoldDB" id="A0AAJ0H646"/>
<accession>A0AAJ0H646</accession>
<proteinExistence type="predicted"/>
<gene>
    <name evidence="2" type="ORF">B0T25DRAFT_339555</name>
</gene>
<dbReference type="Proteomes" id="UP001275084">
    <property type="component" value="Unassembled WGS sequence"/>
</dbReference>
<reference evidence="2" key="1">
    <citation type="journal article" date="2023" name="Mol. Phylogenet. Evol.">
        <title>Genome-scale phylogeny and comparative genomics of the fungal order Sordariales.</title>
        <authorList>
            <person name="Hensen N."/>
            <person name="Bonometti L."/>
            <person name="Westerberg I."/>
            <person name="Brannstrom I.O."/>
            <person name="Guillou S."/>
            <person name="Cros-Aarteil S."/>
            <person name="Calhoun S."/>
            <person name="Haridas S."/>
            <person name="Kuo A."/>
            <person name="Mondo S."/>
            <person name="Pangilinan J."/>
            <person name="Riley R."/>
            <person name="LaButti K."/>
            <person name="Andreopoulos B."/>
            <person name="Lipzen A."/>
            <person name="Chen C."/>
            <person name="Yan M."/>
            <person name="Daum C."/>
            <person name="Ng V."/>
            <person name="Clum A."/>
            <person name="Steindorff A."/>
            <person name="Ohm R.A."/>
            <person name="Martin F."/>
            <person name="Silar P."/>
            <person name="Natvig D.O."/>
            <person name="Lalanne C."/>
            <person name="Gautier V."/>
            <person name="Ament-Velasquez S.L."/>
            <person name="Kruys A."/>
            <person name="Hutchinson M.I."/>
            <person name="Powell A.J."/>
            <person name="Barry K."/>
            <person name="Miller A.N."/>
            <person name="Grigoriev I.V."/>
            <person name="Debuchy R."/>
            <person name="Gladieux P."/>
            <person name="Hiltunen Thoren M."/>
            <person name="Johannesson H."/>
        </authorList>
    </citation>
    <scope>NUCLEOTIDE SEQUENCE</scope>
    <source>
        <strain evidence="2">CBS 955.72</strain>
    </source>
</reference>
<feature type="compositionally biased region" description="Low complexity" evidence="1">
    <location>
        <begin position="123"/>
        <end position="132"/>
    </location>
</feature>
<sequence>MGMVSEYYERHAALTQNTKRGRSAGEQGPLFVTRKKASRPSAAPRWEANGRSGRVIWGGNPCKKKSTMLRPPHFCLPRDSAQDARRRSQRHGTERDSRLRVPKDRPREAGRGGGCGFHGEKTANASASGSALNAHSRIPRRLLNSPVNGTLKISLTPEIMRSIVQPSTNCRHKRETATCLRIGDVWTVMRAVTREGRILFRMA</sequence>
<evidence type="ECO:0000313" key="3">
    <source>
        <dbReference type="Proteomes" id="UP001275084"/>
    </source>
</evidence>
<name>A0AAJ0H646_9PEZI</name>
<feature type="compositionally biased region" description="Basic and acidic residues" evidence="1">
    <location>
        <begin position="80"/>
        <end position="110"/>
    </location>
</feature>
<feature type="region of interest" description="Disordered" evidence="1">
    <location>
        <begin position="68"/>
        <end position="132"/>
    </location>
</feature>
<protein>
    <submittedName>
        <fullName evidence="2">Uncharacterized protein</fullName>
    </submittedName>
</protein>